<protein>
    <submittedName>
        <fullName evidence="2">Uncharacterized protein</fullName>
    </submittedName>
</protein>
<organism evidence="2 3">
    <name type="scientific">Stieleria magnilauensis</name>
    <dbReference type="NCBI Taxonomy" id="2527963"/>
    <lineage>
        <taxon>Bacteria</taxon>
        <taxon>Pseudomonadati</taxon>
        <taxon>Planctomycetota</taxon>
        <taxon>Planctomycetia</taxon>
        <taxon>Pirellulales</taxon>
        <taxon>Pirellulaceae</taxon>
        <taxon>Stieleria</taxon>
    </lineage>
</organism>
<feature type="region of interest" description="Disordered" evidence="1">
    <location>
        <begin position="49"/>
        <end position="75"/>
    </location>
</feature>
<evidence type="ECO:0000256" key="1">
    <source>
        <dbReference type="SAM" id="MobiDB-lite"/>
    </source>
</evidence>
<reference evidence="2 3" key="1">
    <citation type="submission" date="2019-02" db="EMBL/GenBank/DDBJ databases">
        <title>Deep-cultivation of Planctomycetes and their phenomic and genomic characterization uncovers novel biology.</title>
        <authorList>
            <person name="Wiegand S."/>
            <person name="Jogler M."/>
            <person name="Boedeker C."/>
            <person name="Pinto D."/>
            <person name="Vollmers J."/>
            <person name="Rivas-Marin E."/>
            <person name="Kohn T."/>
            <person name="Peeters S.H."/>
            <person name="Heuer A."/>
            <person name="Rast P."/>
            <person name="Oberbeckmann S."/>
            <person name="Bunk B."/>
            <person name="Jeske O."/>
            <person name="Meyerdierks A."/>
            <person name="Storesund J.E."/>
            <person name="Kallscheuer N."/>
            <person name="Luecker S."/>
            <person name="Lage O.M."/>
            <person name="Pohl T."/>
            <person name="Merkel B.J."/>
            <person name="Hornburger P."/>
            <person name="Mueller R.-W."/>
            <person name="Bruemmer F."/>
            <person name="Labrenz M."/>
            <person name="Spormann A.M."/>
            <person name="Op den Camp H."/>
            <person name="Overmann J."/>
            <person name="Amann R."/>
            <person name="Jetten M.S.M."/>
            <person name="Mascher T."/>
            <person name="Medema M.H."/>
            <person name="Devos D.P."/>
            <person name="Kaster A.-K."/>
            <person name="Ovreas L."/>
            <person name="Rohde M."/>
            <person name="Galperin M.Y."/>
            <person name="Jogler C."/>
        </authorList>
    </citation>
    <scope>NUCLEOTIDE SEQUENCE [LARGE SCALE GENOMIC DNA]</scope>
    <source>
        <strain evidence="2 3">TBK1r</strain>
    </source>
</reference>
<evidence type="ECO:0000313" key="2">
    <source>
        <dbReference type="EMBL" id="QDV82253.1"/>
    </source>
</evidence>
<dbReference type="EMBL" id="CP036432">
    <property type="protein sequence ID" value="QDV82253.1"/>
    <property type="molecule type" value="Genomic_DNA"/>
</dbReference>
<evidence type="ECO:0000313" key="3">
    <source>
        <dbReference type="Proteomes" id="UP000318081"/>
    </source>
</evidence>
<name>A0ABX5XJT4_9BACT</name>
<accession>A0ABX5XJT4</accession>
<keyword evidence="3" id="KW-1185">Reference proteome</keyword>
<gene>
    <name evidence="2" type="ORF">TBK1r_11800</name>
</gene>
<feature type="region of interest" description="Disordered" evidence="1">
    <location>
        <begin position="7"/>
        <end position="30"/>
    </location>
</feature>
<feature type="region of interest" description="Disordered" evidence="1">
    <location>
        <begin position="88"/>
        <end position="120"/>
    </location>
</feature>
<proteinExistence type="predicted"/>
<dbReference type="Proteomes" id="UP000318081">
    <property type="component" value="Chromosome"/>
</dbReference>
<sequence length="120" mass="12908">MVIVIAKSDWQTPRDSLPDSSSGEQNRCHTPKPTLKLCVGMINRCQSIPQNSARGVDPAGYNPQGPSRMGSDCTNLRENGMRVLRTANLATRSGPAPRQLGDDRQSGDDSAYESGKPPPS</sequence>
<feature type="compositionally biased region" description="Polar residues" evidence="1">
    <location>
        <begin position="9"/>
        <end position="25"/>
    </location>
</feature>